<accession>A0A0S4J7V8</accession>
<keyword evidence="1" id="KW-0812">Transmembrane</keyword>
<keyword evidence="1" id="KW-0472">Membrane</keyword>
<reference evidence="3" key="1">
    <citation type="submission" date="2015-09" db="EMBL/GenBank/DDBJ databases">
        <authorList>
            <consortium name="Pathogen Informatics"/>
        </authorList>
    </citation>
    <scope>NUCLEOTIDE SEQUENCE [LARGE SCALE GENOMIC DNA]</scope>
    <source>
        <strain evidence="3">Lake Konstanz</strain>
    </source>
</reference>
<feature type="transmembrane region" description="Helical" evidence="1">
    <location>
        <begin position="98"/>
        <end position="116"/>
    </location>
</feature>
<dbReference type="OMA" id="RDWSWSL"/>
<protein>
    <submittedName>
        <fullName evidence="2">Membrane-associated protein, putative</fullName>
    </submittedName>
</protein>
<name>A0A0S4J7V8_BODSA</name>
<dbReference type="Proteomes" id="UP000051952">
    <property type="component" value="Unassembled WGS sequence"/>
</dbReference>
<dbReference type="EMBL" id="CYKH01001233">
    <property type="protein sequence ID" value="CUG86050.1"/>
    <property type="molecule type" value="Genomic_DNA"/>
</dbReference>
<evidence type="ECO:0000313" key="3">
    <source>
        <dbReference type="Proteomes" id="UP000051952"/>
    </source>
</evidence>
<dbReference type="AlphaFoldDB" id="A0A0S4J7V8"/>
<proteinExistence type="predicted"/>
<evidence type="ECO:0000256" key="1">
    <source>
        <dbReference type="SAM" id="Phobius"/>
    </source>
</evidence>
<gene>
    <name evidence="2" type="ORF">BSAL_91480</name>
</gene>
<dbReference type="VEuPathDB" id="TriTrypDB:BSAL_91480"/>
<organism evidence="2 3">
    <name type="scientific">Bodo saltans</name>
    <name type="common">Flagellated protozoan</name>
    <dbReference type="NCBI Taxonomy" id="75058"/>
    <lineage>
        <taxon>Eukaryota</taxon>
        <taxon>Discoba</taxon>
        <taxon>Euglenozoa</taxon>
        <taxon>Kinetoplastea</taxon>
        <taxon>Metakinetoplastina</taxon>
        <taxon>Eubodonida</taxon>
        <taxon>Bodonidae</taxon>
        <taxon>Bodo</taxon>
    </lineage>
</organism>
<keyword evidence="3" id="KW-1185">Reference proteome</keyword>
<evidence type="ECO:0000313" key="2">
    <source>
        <dbReference type="EMBL" id="CUG86050.1"/>
    </source>
</evidence>
<keyword evidence="1" id="KW-1133">Transmembrane helix</keyword>
<sequence>MNASPLSILLCFGHTKQCVDDDMKWLLRLTGRAKAKTPLPPKPYVDLSSTGKHMSDPRFTNTDDLAHVDAEKPHWSDPRFESREKVPFFDGFGFNRNWSWTIFKLMCMILPLMLYYEMRLIRDHTDGVRVTGKEADIRALPSYAVSSTTDEELRSAGFVVIGAKEMDHLASLRKKDSK</sequence>
<dbReference type="OrthoDB" id="275848at2759"/>